<sequence>MDTVSLGSHRLVHLDLKGAPPKIAYLEQLFPALREWGATGLLLEWEDTFPYTRELLSVGSNGPSSSSGAYSGEEARQLLQLAGDSGLAVVPLVQTFGHLEFVLKHDEWRVLREVEAYPSSMCPSHPRALPLVMSLIKQIVEFHPDIQYLHIGADEVWHMGLCPTCVRRTQSNKHGRCQLFLEHVLAVAQFVQDTYPTLRVIMWDDMLRGIDTSVLLEYNFGRYIELMVWHYQPAEAFQLLPAMGIMTCDVRGLSAELWDKYSNVFTSMWAATAFKGSTGSCQLLPVIQHHVSNHEQWLLVLGQEAGKFQHFRGVALTGWSRYDHYAIMCELLPVSIPSLVMCLKVWLNGSFNYNLHLNTAKSLGYSDTPLLLNPYPSLVYYLDHAATEVGLETLTAGQRLLANALVVLSSTAEDGEIEVRISVGPQPVAQLLSFPGWKVMIGVEWFANYKVKYRSIVESDQVETWLNPWQIQNSFTNPMQIESIVPAFTDLLFEMSSLENYLRIHMEELLYSATIDEWFGTQLEPLKIRLRQLKKDAESQVLLGARARGYSNTGI</sequence>
<evidence type="ECO:0000256" key="3">
    <source>
        <dbReference type="ARBA" id="ARBA00012663"/>
    </source>
</evidence>
<dbReference type="EC" id="3.2.1.52" evidence="3"/>
<dbReference type="AlphaFoldDB" id="A0A7R9JW07"/>
<accession>A0A7R9JW07</accession>
<name>A0A7R9JW07_TIMGE</name>
<dbReference type="InterPro" id="IPR038901">
    <property type="entry name" value="HEXDC-like"/>
</dbReference>
<dbReference type="GO" id="GO:0005975">
    <property type="term" value="P:carbohydrate metabolic process"/>
    <property type="evidence" value="ECO:0007669"/>
    <property type="project" value="InterPro"/>
</dbReference>
<dbReference type="PANTHER" id="PTHR21040:SF8">
    <property type="entry name" value="BCDNA.GH04120"/>
    <property type="match status" value="1"/>
</dbReference>
<dbReference type="CDD" id="cd06565">
    <property type="entry name" value="GH20_GcnA-like"/>
    <property type="match status" value="1"/>
</dbReference>
<proteinExistence type="inferred from homology"/>
<comment type="similarity">
    <text evidence="2">Belongs to the glycosyl hydrolase 20 family.</text>
</comment>
<evidence type="ECO:0000259" key="5">
    <source>
        <dbReference type="Pfam" id="PF00728"/>
    </source>
</evidence>
<dbReference type="InterPro" id="IPR015883">
    <property type="entry name" value="Glyco_hydro_20_cat"/>
</dbReference>
<dbReference type="Gene3D" id="3.20.20.80">
    <property type="entry name" value="Glycosidases"/>
    <property type="match status" value="1"/>
</dbReference>
<evidence type="ECO:0000313" key="6">
    <source>
        <dbReference type="EMBL" id="CAD7591143.1"/>
    </source>
</evidence>
<dbReference type="EMBL" id="OE840551">
    <property type="protein sequence ID" value="CAD7591143.1"/>
    <property type="molecule type" value="Genomic_DNA"/>
</dbReference>
<dbReference type="SUPFAM" id="SSF51445">
    <property type="entry name" value="(Trans)glycosidases"/>
    <property type="match status" value="1"/>
</dbReference>
<evidence type="ECO:0000256" key="1">
    <source>
        <dbReference type="ARBA" id="ARBA00001231"/>
    </source>
</evidence>
<protein>
    <recommendedName>
        <fullName evidence="3">beta-N-acetylhexosaminidase</fullName>
        <ecNumber evidence="3">3.2.1.52</ecNumber>
    </recommendedName>
</protein>
<evidence type="ECO:0000256" key="2">
    <source>
        <dbReference type="ARBA" id="ARBA00006285"/>
    </source>
</evidence>
<keyword evidence="4" id="KW-0378">Hydrolase</keyword>
<dbReference type="InterPro" id="IPR017853">
    <property type="entry name" value="GH"/>
</dbReference>
<dbReference type="GO" id="GO:0004563">
    <property type="term" value="F:beta-N-acetylhexosaminidase activity"/>
    <property type="evidence" value="ECO:0007669"/>
    <property type="project" value="UniProtKB-EC"/>
</dbReference>
<organism evidence="6">
    <name type="scientific">Timema genevievae</name>
    <name type="common">Walking stick</name>
    <dbReference type="NCBI Taxonomy" id="629358"/>
    <lineage>
        <taxon>Eukaryota</taxon>
        <taxon>Metazoa</taxon>
        <taxon>Ecdysozoa</taxon>
        <taxon>Arthropoda</taxon>
        <taxon>Hexapoda</taxon>
        <taxon>Insecta</taxon>
        <taxon>Pterygota</taxon>
        <taxon>Neoptera</taxon>
        <taxon>Polyneoptera</taxon>
        <taxon>Phasmatodea</taxon>
        <taxon>Timematodea</taxon>
        <taxon>Timematoidea</taxon>
        <taxon>Timematidae</taxon>
        <taxon>Timema</taxon>
    </lineage>
</organism>
<dbReference type="Pfam" id="PF00728">
    <property type="entry name" value="Glyco_hydro_20"/>
    <property type="match status" value="1"/>
</dbReference>
<feature type="domain" description="Glycoside hydrolase family 20 catalytic" evidence="5">
    <location>
        <begin position="54"/>
        <end position="240"/>
    </location>
</feature>
<reference evidence="6" key="1">
    <citation type="submission" date="2020-11" db="EMBL/GenBank/DDBJ databases">
        <authorList>
            <person name="Tran Van P."/>
        </authorList>
    </citation>
    <scope>NUCLEOTIDE SEQUENCE</scope>
</reference>
<comment type="catalytic activity">
    <reaction evidence="1">
        <text>Hydrolysis of terminal non-reducing N-acetyl-D-hexosamine residues in N-acetyl-beta-D-hexosaminides.</text>
        <dbReference type="EC" id="3.2.1.52"/>
    </reaction>
</comment>
<evidence type="ECO:0000256" key="4">
    <source>
        <dbReference type="ARBA" id="ARBA00022801"/>
    </source>
</evidence>
<gene>
    <name evidence="6" type="ORF">TGEB3V08_LOCUS4464</name>
</gene>
<dbReference type="PANTHER" id="PTHR21040">
    <property type="entry name" value="BCDNA.GH04120"/>
    <property type="match status" value="1"/>
</dbReference>